<accession>A0ABR3PQ01</accession>
<dbReference type="Gene3D" id="2.30.180.10">
    <property type="entry name" value="FAS1 domain"/>
    <property type="match status" value="1"/>
</dbReference>
<evidence type="ECO:0000256" key="1">
    <source>
        <dbReference type="ARBA" id="ARBA00022729"/>
    </source>
</evidence>
<dbReference type="SUPFAM" id="SSF82153">
    <property type="entry name" value="FAS1 domain"/>
    <property type="match status" value="1"/>
</dbReference>
<reference evidence="3 4" key="1">
    <citation type="submission" date="2024-07" db="EMBL/GenBank/DDBJ databases">
        <title>Draft sequence of the Neodothiora populina.</title>
        <authorList>
            <person name="Drown D.D."/>
            <person name="Schuette U.S."/>
            <person name="Buechlein A.B."/>
            <person name="Rusch D.R."/>
            <person name="Winton L.W."/>
            <person name="Adams G.A."/>
        </authorList>
    </citation>
    <scope>NUCLEOTIDE SEQUENCE [LARGE SCALE GENOMIC DNA]</scope>
    <source>
        <strain evidence="3 4">CPC 39397</strain>
    </source>
</reference>
<keyword evidence="1" id="KW-0732">Signal</keyword>
<protein>
    <recommendedName>
        <fullName evidence="2">FAS1 domain-containing protein</fullName>
    </recommendedName>
</protein>
<dbReference type="RefSeq" id="XP_069204486.1">
    <property type="nucleotide sequence ID" value="XM_069340974.1"/>
</dbReference>
<organism evidence="3 4">
    <name type="scientific">Neodothiora populina</name>
    <dbReference type="NCBI Taxonomy" id="2781224"/>
    <lineage>
        <taxon>Eukaryota</taxon>
        <taxon>Fungi</taxon>
        <taxon>Dikarya</taxon>
        <taxon>Ascomycota</taxon>
        <taxon>Pezizomycotina</taxon>
        <taxon>Dothideomycetes</taxon>
        <taxon>Dothideomycetidae</taxon>
        <taxon>Dothideales</taxon>
        <taxon>Dothioraceae</taxon>
        <taxon>Neodothiora</taxon>
    </lineage>
</organism>
<evidence type="ECO:0000313" key="4">
    <source>
        <dbReference type="Proteomes" id="UP001562354"/>
    </source>
</evidence>
<dbReference type="PANTHER" id="PTHR28156">
    <property type="entry name" value="FAS1 DOMAIN-CONTAINING PROTEIN YDR262W"/>
    <property type="match status" value="1"/>
</dbReference>
<keyword evidence="4" id="KW-1185">Reference proteome</keyword>
<dbReference type="Proteomes" id="UP001562354">
    <property type="component" value="Unassembled WGS sequence"/>
</dbReference>
<dbReference type="Pfam" id="PF02469">
    <property type="entry name" value="Fasciclin"/>
    <property type="match status" value="1"/>
</dbReference>
<proteinExistence type="predicted"/>
<dbReference type="InterPro" id="IPR036378">
    <property type="entry name" value="FAS1_dom_sf"/>
</dbReference>
<dbReference type="PROSITE" id="PS50213">
    <property type="entry name" value="FAS1"/>
    <property type="match status" value="1"/>
</dbReference>
<dbReference type="GeneID" id="95975450"/>
<evidence type="ECO:0000259" key="2">
    <source>
        <dbReference type="PROSITE" id="PS50213"/>
    </source>
</evidence>
<dbReference type="EMBL" id="JBFMKM010000001">
    <property type="protein sequence ID" value="KAL1311637.1"/>
    <property type="molecule type" value="Genomic_DNA"/>
</dbReference>
<evidence type="ECO:0000313" key="3">
    <source>
        <dbReference type="EMBL" id="KAL1311637.1"/>
    </source>
</evidence>
<dbReference type="InterPro" id="IPR000782">
    <property type="entry name" value="FAS1_domain"/>
</dbReference>
<dbReference type="PANTHER" id="PTHR28156:SF1">
    <property type="entry name" value="FAS1 DOMAIN-CONTAINING PROTEIN YDR262W"/>
    <property type="match status" value="1"/>
</dbReference>
<sequence length="157" mass="17066">MGGSDSTLTIGDVIGLERSVNIFAGLTRDINAVSDRLDSASDNTTVLAPLDSAITKLSTKPWEDASDYSALGESAYEGKSGEDRAQRNLRRFVEAHIVHESPWTEKHKIQTLGGNTIWWERKEGKTYIYPGAIEVTSQSKKAGNGEIWVVDGVVNAA</sequence>
<name>A0ABR3PQ01_9PEZI</name>
<feature type="domain" description="FAS1" evidence="2">
    <location>
        <begin position="7"/>
        <end position="154"/>
    </location>
</feature>
<comment type="caution">
    <text evidence="3">The sequence shown here is derived from an EMBL/GenBank/DDBJ whole genome shotgun (WGS) entry which is preliminary data.</text>
</comment>
<gene>
    <name evidence="3" type="ORF">AAFC00_001747</name>
</gene>
<dbReference type="InterPro" id="IPR040200">
    <property type="entry name" value="Mug57-like"/>
</dbReference>